<comment type="caution">
    <text evidence="1">The sequence shown here is derived from an EMBL/GenBank/DDBJ whole genome shotgun (WGS) entry which is preliminary data.</text>
</comment>
<gene>
    <name evidence="1" type="ORF">H5S40_05305</name>
    <name evidence="2" type="ORF">H5S41_00695</name>
</gene>
<dbReference type="EMBL" id="JACIVC010000054">
    <property type="protein sequence ID" value="MBB1069574.1"/>
    <property type="molecule type" value="Genomic_DNA"/>
</dbReference>
<dbReference type="Proteomes" id="UP000518316">
    <property type="component" value="Unassembled WGS sequence"/>
</dbReference>
<evidence type="ECO:0000313" key="4">
    <source>
        <dbReference type="Proteomes" id="UP000547628"/>
    </source>
</evidence>
<organism evidence="1 3">
    <name type="scientific">Limosilactobacillus albertensis</name>
    <dbReference type="NCBI Taxonomy" id="2759752"/>
    <lineage>
        <taxon>Bacteria</taxon>
        <taxon>Bacillati</taxon>
        <taxon>Bacillota</taxon>
        <taxon>Bacilli</taxon>
        <taxon>Lactobacillales</taxon>
        <taxon>Lactobacillaceae</taxon>
        <taxon>Limosilactobacillus</taxon>
    </lineage>
</organism>
<dbReference type="Proteomes" id="UP000547628">
    <property type="component" value="Unassembled WGS sequence"/>
</dbReference>
<name>A0A7W3TRP0_9LACO</name>
<proteinExistence type="predicted"/>
<reference evidence="3 4" key="1">
    <citation type="submission" date="2020-07" db="EMBL/GenBank/DDBJ databases">
        <title>Description of Limosilactobacillus balticus sp. nov., Limosilactobacillus agrestis sp. nov., Limosilactobacillus albertensis sp. nov., Limosilactobacillus rudii sp. nov., Limosilactobacillus fastidiosus sp. nov., five novel Limosilactobacillus species isolated from the vertebrate gastrointestinal tract, and proposal of 6 subspecies of Limosilactobacillus reuteri adapted to the gastrointestinal tract of specific vertebrate hosts.</title>
        <authorList>
            <person name="Li F."/>
            <person name="Cheng C."/>
            <person name="Zheng J."/>
            <person name="Quevedo R.M."/>
            <person name="Li J."/>
            <person name="Roos S."/>
            <person name="Gaenzle M.G."/>
            <person name="Walter J."/>
        </authorList>
    </citation>
    <scope>NUCLEOTIDE SEQUENCE [LARGE SCALE GENOMIC DNA]</scope>
    <source>
        <strain evidence="2 4">Lr3000</strain>
        <strain evidence="1 3">RRLNB_1_1</strain>
    </source>
</reference>
<dbReference type="RefSeq" id="WP_182598148.1">
    <property type="nucleotide sequence ID" value="NZ_JACIVC010000054.1"/>
</dbReference>
<evidence type="ECO:0000313" key="3">
    <source>
        <dbReference type="Proteomes" id="UP000518316"/>
    </source>
</evidence>
<keyword evidence="3" id="KW-1185">Reference proteome</keyword>
<evidence type="ECO:0000313" key="1">
    <source>
        <dbReference type="EMBL" id="MBB1069574.1"/>
    </source>
</evidence>
<evidence type="ECO:0000313" key="2">
    <source>
        <dbReference type="EMBL" id="MBB1122485.1"/>
    </source>
</evidence>
<dbReference type="EMBL" id="JACIVD010000043">
    <property type="protein sequence ID" value="MBB1122485.1"/>
    <property type="molecule type" value="Genomic_DNA"/>
</dbReference>
<dbReference type="AlphaFoldDB" id="A0A7W3TRP0"/>
<accession>A0A7W3TRP0</accession>
<protein>
    <submittedName>
        <fullName evidence="1">Uncharacterized protein</fullName>
    </submittedName>
</protein>
<sequence length="108" mass="12192">MSVEIPENMEDVAMQLAQHKVRGEQVDETTVIQNAVRDILQAFFDEALEGHYDDVNWDENDLVVTDVMGNEAGRVHPQSDSFVNDFKTDADSLIERLEDETARIVGGR</sequence>